<dbReference type="Pfam" id="PF02205">
    <property type="entry name" value="WH2"/>
    <property type="match status" value="1"/>
</dbReference>
<gene>
    <name evidence="3" type="ORF">BXYJ_LOCUS6855</name>
</gene>
<feature type="compositionally biased region" description="Pro residues" evidence="1">
    <location>
        <begin position="242"/>
        <end position="251"/>
    </location>
</feature>
<dbReference type="EMBL" id="CAJFDI010000003">
    <property type="protein sequence ID" value="CAD5221793.1"/>
    <property type="molecule type" value="Genomic_DNA"/>
</dbReference>
<evidence type="ECO:0000313" key="4">
    <source>
        <dbReference type="EMBL" id="CAG9108830.1"/>
    </source>
</evidence>
<evidence type="ECO:0000313" key="6">
    <source>
        <dbReference type="Proteomes" id="UP000659654"/>
    </source>
</evidence>
<evidence type="ECO:0000256" key="1">
    <source>
        <dbReference type="SAM" id="MobiDB-lite"/>
    </source>
</evidence>
<feature type="region of interest" description="Disordered" evidence="1">
    <location>
        <begin position="1"/>
        <end position="272"/>
    </location>
</feature>
<name>A0A1I7SSZ2_BURXY</name>
<reference evidence="4" key="2">
    <citation type="submission" date="2020-08" db="EMBL/GenBank/DDBJ databases">
        <authorList>
            <person name="Kikuchi T."/>
        </authorList>
    </citation>
    <scope>NUCLEOTIDE SEQUENCE</scope>
    <source>
        <strain evidence="3">Ka4C1</strain>
    </source>
</reference>
<evidence type="ECO:0000313" key="5">
    <source>
        <dbReference type="Proteomes" id="UP000095284"/>
    </source>
</evidence>
<dbReference type="Proteomes" id="UP000582659">
    <property type="component" value="Unassembled WGS sequence"/>
</dbReference>
<feature type="compositionally biased region" description="Pro residues" evidence="1">
    <location>
        <begin position="160"/>
        <end position="172"/>
    </location>
</feature>
<feature type="compositionally biased region" description="Polar residues" evidence="1">
    <location>
        <begin position="187"/>
        <end position="205"/>
    </location>
</feature>
<feature type="compositionally biased region" description="Low complexity" evidence="1">
    <location>
        <begin position="17"/>
        <end position="29"/>
    </location>
</feature>
<feature type="compositionally biased region" description="Pro residues" evidence="1">
    <location>
        <begin position="118"/>
        <end position="134"/>
    </location>
</feature>
<dbReference type="Proteomes" id="UP000659654">
    <property type="component" value="Unassembled WGS sequence"/>
</dbReference>
<evidence type="ECO:0000259" key="2">
    <source>
        <dbReference type="PROSITE" id="PS51082"/>
    </source>
</evidence>
<sequence>MPGPPPPPPPPPPSLGPKPVSKPSSAPSATAGRSALLSDIQKGTRLKKTVTNDRSAPIVGGKTANAQREEPANPSGGNDVKPKMATAGLGALFANGVPRRPSEAKAMKAAVTSAPTPTRGPEPPSMNKPTPPKLPGASSTPAAPAPPSSRLKPVIANSAPVPPLPKPEPKAPTTPISHIPTSFPAIQHQSPVQFRSNAEVKSSEASRPIHRPGAPPPPPPKVPPSNNHAPRATPFHEANPLPVRPAPPVPKSTPVEAKDAPPPPPPPRIASFIDSNEHRFHFIPIHDLPPPQMFTGFHKEYQNNYRPSPTASY</sequence>
<dbReference type="AlphaFoldDB" id="A0A1I7SSZ2"/>
<dbReference type="SMR" id="A0A1I7SSZ2"/>
<accession>A0A1I7SSZ2</accession>
<keyword evidence="6" id="KW-1185">Reference proteome</keyword>
<dbReference type="SMART" id="SM00246">
    <property type="entry name" value="WH2"/>
    <property type="match status" value="1"/>
</dbReference>
<organism evidence="5 7">
    <name type="scientific">Bursaphelenchus xylophilus</name>
    <name type="common">Pinewood nematode worm</name>
    <name type="synonym">Aphelenchoides xylophilus</name>
    <dbReference type="NCBI Taxonomy" id="6326"/>
    <lineage>
        <taxon>Eukaryota</taxon>
        <taxon>Metazoa</taxon>
        <taxon>Ecdysozoa</taxon>
        <taxon>Nematoda</taxon>
        <taxon>Chromadorea</taxon>
        <taxon>Rhabditida</taxon>
        <taxon>Tylenchina</taxon>
        <taxon>Tylenchomorpha</taxon>
        <taxon>Aphelenchoidea</taxon>
        <taxon>Aphelenchoididae</taxon>
        <taxon>Bursaphelenchus</taxon>
    </lineage>
</organism>
<evidence type="ECO:0000313" key="7">
    <source>
        <dbReference type="WBParaSite" id="BXY_1616000.1"/>
    </source>
</evidence>
<dbReference type="PROSITE" id="PS51082">
    <property type="entry name" value="WH2"/>
    <property type="match status" value="1"/>
</dbReference>
<feature type="compositionally biased region" description="Pro residues" evidence="1">
    <location>
        <begin position="1"/>
        <end position="16"/>
    </location>
</feature>
<protein>
    <submittedName>
        <fullName evidence="3">(pine wood nematode) hypothetical protein</fullName>
    </submittedName>
    <submittedName>
        <fullName evidence="7">WH2 domain-containing protein</fullName>
    </submittedName>
</protein>
<feature type="compositionally biased region" description="Pro residues" evidence="1">
    <location>
        <begin position="213"/>
        <end position="223"/>
    </location>
</feature>
<evidence type="ECO:0000313" key="3">
    <source>
        <dbReference type="EMBL" id="CAD5221793.1"/>
    </source>
</evidence>
<proteinExistence type="predicted"/>
<dbReference type="InterPro" id="IPR003124">
    <property type="entry name" value="WH2_dom"/>
</dbReference>
<reference evidence="7" key="1">
    <citation type="submission" date="2016-11" db="UniProtKB">
        <authorList>
            <consortium name="WormBaseParasite"/>
        </authorList>
    </citation>
    <scope>IDENTIFICATION</scope>
</reference>
<feature type="domain" description="WH2" evidence="2">
    <location>
        <begin position="32"/>
        <end position="49"/>
    </location>
</feature>
<dbReference type="WBParaSite" id="BXY_1616000.1">
    <property type="protein sequence ID" value="BXY_1616000.1"/>
    <property type="gene ID" value="BXY_1616000"/>
</dbReference>
<dbReference type="eggNOG" id="ENOG502RXF7">
    <property type="taxonomic scope" value="Eukaryota"/>
</dbReference>
<dbReference type="GO" id="GO:0003779">
    <property type="term" value="F:actin binding"/>
    <property type="evidence" value="ECO:0007669"/>
    <property type="project" value="InterPro"/>
</dbReference>
<dbReference type="Proteomes" id="UP000095284">
    <property type="component" value="Unplaced"/>
</dbReference>
<dbReference type="CDD" id="cd22076">
    <property type="entry name" value="WH2_WAS_WASL-1"/>
    <property type="match status" value="1"/>
</dbReference>
<dbReference type="OrthoDB" id="5877983at2759"/>
<dbReference type="EMBL" id="CAJFCV020000003">
    <property type="protein sequence ID" value="CAG9108830.1"/>
    <property type="molecule type" value="Genomic_DNA"/>
</dbReference>